<accession>A0A9X4MHS6</accession>
<reference evidence="4" key="1">
    <citation type="journal article" date="2022" name="bioRxiv">
        <title>Thiovibrio frasassiensisgen. nov., sp. nov., an autotrophic, elemental sulfur disproportionating bacterium isolated from sulfidic karst sediment, and proposal of Thiovibrionaceae fam. nov.</title>
        <authorList>
            <person name="Aronson H."/>
            <person name="Thomas C."/>
            <person name="Bhattacharyya M."/>
            <person name="Eckstein S."/>
            <person name="Jensen S."/>
            <person name="Barco R."/>
            <person name="Macalady J."/>
            <person name="Amend J."/>
        </authorList>
    </citation>
    <scope>NUCLEOTIDE SEQUENCE</scope>
    <source>
        <strain evidence="4">RS19-109</strain>
    </source>
</reference>
<dbReference type="Proteomes" id="UP001154240">
    <property type="component" value="Unassembled WGS sequence"/>
</dbReference>
<feature type="modified residue" description="4-aspartylphosphate" evidence="1">
    <location>
        <position position="251"/>
    </location>
</feature>
<dbReference type="PIRSF" id="PIRSF002867">
    <property type="entry name" value="CheV"/>
    <property type="match status" value="1"/>
</dbReference>
<comment type="caution">
    <text evidence="4">The sequence shown here is derived from an EMBL/GenBank/DDBJ whole genome shotgun (WGS) entry which is preliminary data.</text>
</comment>
<dbReference type="InterPro" id="IPR002545">
    <property type="entry name" value="CheW-lke_dom"/>
</dbReference>
<evidence type="ECO:0000259" key="2">
    <source>
        <dbReference type="PROSITE" id="PS50110"/>
    </source>
</evidence>
<dbReference type="RefSeq" id="WP_307633827.1">
    <property type="nucleotide sequence ID" value="NZ_JAPHEH010000001.1"/>
</dbReference>
<dbReference type="InterPro" id="IPR024181">
    <property type="entry name" value="Chemotax_regulator_CheV"/>
</dbReference>
<dbReference type="PANTHER" id="PTHR47233">
    <property type="entry name" value="CHEMOTAXIS PROTEIN CHEV"/>
    <property type="match status" value="1"/>
</dbReference>
<proteinExistence type="predicted"/>
<dbReference type="PROSITE" id="PS50110">
    <property type="entry name" value="RESPONSE_REGULATORY"/>
    <property type="match status" value="1"/>
</dbReference>
<name>A0A9X4MHS6_9BACT</name>
<dbReference type="InterPro" id="IPR036061">
    <property type="entry name" value="CheW-like_dom_sf"/>
</dbReference>
<dbReference type="Gene3D" id="2.40.50.180">
    <property type="entry name" value="CheA-289, Domain 4"/>
    <property type="match status" value="1"/>
</dbReference>
<feature type="domain" description="Response regulatory" evidence="2">
    <location>
        <begin position="194"/>
        <end position="318"/>
    </location>
</feature>
<keyword evidence="5" id="KW-1185">Reference proteome</keyword>
<evidence type="ECO:0000256" key="1">
    <source>
        <dbReference type="PROSITE-ProRule" id="PRU00169"/>
    </source>
</evidence>
<dbReference type="PANTHER" id="PTHR47233:SF3">
    <property type="entry name" value="CHEMOTAXIS PROTEIN CHEV"/>
    <property type="match status" value="1"/>
</dbReference>
<organism evidence="4 5">
    <name type="scientific">Thiovibrio frasassiensis</name>
    <dbReference type="NCBI Taxonomy" id="2984131"/>
    <lineage>
        <taxon>Bacteria</taxon>
        <taxon>Pseudomonadati</taxon>
        <taxon>Thermodesulfobacteriota</taxon>
        <taxon>Desulfobulbia</taxon>
        <taxon>Desulfobulbales</taxon>
        <taxon>Thiovibrionaceae</taxon>
        <taxon>Thiovibrio</taxon>
    </lineage>
</organism>
<sequence length="322" mass="35878">MNEAAGYKTDILLKSGTNELEIITFFLQWHDQTTDAISRTAYGINAAKVRELVAMPENLTEIPESVSAMKGVFLLRDRTIPLVDLCDWFGYVPDLSPEAKAKWVVIVTEINGKFFGFIAHGVDKVYRVSWTKIMPPPPIIAHYSSLTGVCLVDGNIIQMVDFESIIASIDPSMVIDSDAHSIRERPDSDQADKAVVIADDSHLIQDQIRKTLERAGYRVVSHSDGQSAWEYLEKLRTNGTVHDQVLAVVSDIEMPRMDGHNLCKRIKENNGYDGIPVMLFSSLVNDLALHKGHAVGADDQISKPELGQLVTRLQDCLRRYAA</sequence>
<dbReference type="InterPro" id="IPR001789">
    <property type="entry name" value="Sig_transdc_resp-reg_receiver"/>
</dbReference>
<dbReference type="Gene3D" id="2.30.30.40">
    <property type="entry name" value="SH3 Domains"/>
    <property type="match status" value="1"/>
</dbReference>
<dbReference type="EMBL" id="JAPHEH010000001">
    <property type="protein sequence ID" value="MDG4476862.1"/>
    <property type="molecule type" value="Genomic_DNA"/>
</dbReference>
<dbReference type="AlphaFoldDB" id="A0A9X4MHS6"/>
<dbReference type="SUPFAM" id="SSF52172">
    <property type="entry name" value="CheY-like"/>
    <property type="match status" value="1"/>
</dbReference>
<evidence type="ECO:0000259" key="3">
    <source>
        <dbReference type="PROSITE" id="PS50851"/>
    </source>
</evidence>
<feature type="domain" description="CheW-like" evidence="3">
    <location>
        <begin position="19"/>
        <end position="171"/>
    </location>
</feature>
<dbReference type="InterPro" id="IPR011006">
    <property type="entry name" value="CheY-like_superfamily"/>
</dbReference>
<dbReference type="GO" id="GO:0006935">
    <property type="term" value="P:chemotaxis"/>
    <property type="evidence" value="ECO:0007669"/>
    <property type="project" value="InterPro"/>
</dbReference>
<dbReference type="GO" id="GO:0000160">
    <property type="term" value="P:phosphorelay signal transduction system"/>
    <property type="evidence" value="ECO:0007669"/>
    <property type="project" value="InterPro"/>
</dbReference>
<protein>
    <submittedName>
        <fullName evidence="4">Chemotaxis protein</fullName>
    </submittedName>
</protein>
<dbReference type="Gene3D" id="3.40.50.2300">
    <property type="match status" value="1"/>
</dbReference>
<dbReference type="Pfam" id="PF01584">
    <property type="entry name" value="CheW"/>
    <property type="match status" value="1"/>
</dbReference>
<reference evidence="4" key="2">
    <citation type="submission" date="2022-10" db="EMBL/GenBank/DDBJ databases">
        <authorList>
            <person name="Aronson H.S."/>
        </authorList>
    </citation>
    <scope>NUCLEOTIDE SEQUENCE</scope>
    <source>
        <strain evidence="4">RS19-109</strain>
    </source>
</reference>
<evidence type="ECO:0000313" key="4">
    <source>
        <dbReference type="EMBL" id="MDG4476862.1"/>
    </source>
</evidence>
<dbReference type="SUPFAM" id="SSF50341">
    <property type="entry name" value="CheW-like"/>
    <property type="match status" value="1"/>
</dbReference>
<keyword evidence="1" id="KW-0597">Phosphoprotein</keyword>
<dbReference type="SMART" id="SM00260">
    <property type="entry name" value="CheW"/>
    <property type="match status" value="1"/>
</dbReference>
<gene>
    <name evidence="4" type="ORF">OLX77_11925</name>
</gene>
<dbReference type="SMART" id="SM00448">
    <property type="entry name" value="REC"/>
    <property type="match status" value="1"/>
</dbReference>
<dbReference type="PROSITE" id="PS50851">
    <property type="entry name" value="CHEW"/>
    <property type="match status" value="1"/>
</dbReference>
<evidence type="ECO:0000313" key="5">
    <source>
        <dbReference type="Proteomes" id="UP001154240"/>
    </source>
</evidence>
<dbReference type="Pfam" id="PF00072">
    <property type="entry name" value="Response_reg"/>
    <property type="match status" value="1"/>
</dbReference>